<dbReference type="GeneID" id="63747775"/>
<gene>
    <name evidence="4" type="ORF">ASPWEDRAFT_182620</name>
</gene>
<keyword evidence="2" id="KW-0378">Hydrolase</keyword>
<dbReference type="InterPro" id="IPR016191">
    <property type="entry name" value="Ribonuclease/ribotoxin"/>
</dbReference>
<accession>A0A1L9RS85</accession>
<evidence type="ECO:0000256" key="3">
    <source>
        <dbReference type="SAM" id="SignalP"/>
    </source>
</evidence>
<dbReference type="GO" id="GO:0003723">
    <property type="term" value="F:RNA binding"/>
    <property type="evidence" value="ECO:0007669"/>
    <property type="project" value="InterPro"/>
</dbReference>
<dbReference type="SUPFAM" id="SSF53933">
    <property type="entry name" value="Microbial ribonucleases"/>
    <property type="match status" value="1"/>
</dbReference>
<dbReference type="GO" id="GO:0016787">
    <property type="term" value="F:hydrolase activity"/>
    <property type="evidence" value="ECO:0007669"/>
    <property type="project" value="UniProtKB-KW"/>
</dbReference>
<dbReference type="OrthoDB" id="4470832at2759"/>
<feature type="signal peptide" evidence="3">
    <location>
        <begin position="1"/>
        <end position="19"/>
    </location>
</feature>
<keyword evidence="1" id="KW-0540">Nuclease</keyword>
<sequence>MRFIQSLLTLSLVAAPAFAAPITESDNPISSTDETKPTKVLSPRAPFVTCTPKKNETKTKFIVDVAVAEREMKEAGLVTDKSGDPHHYGNFDGFHWGVHECDDKKHQLWEFPIFWVGSKHRWQKNQKTFMQAEKTPIRVVYADVNNTPHYCGIMIHETVKSNYQGTDHFEKCE</sequence>
<dbReference type="Pfam" id="PF00545">
    <property type="entry name" value="Ribonuclease"/>
    <property type="match status" value="1"/>
</dbReference>
<dbReference type="RefSeq" id="XP_040691466.1">
    <property type="nucleotide sequence ID" value="XM_040831927.1"/>
</dbReference>
<evidence type="ECO:0000313" key="4">
    <source>
        <dbReference type="EMBL" id="OJJ37790.1"/>
    </source>
</evidence>
<evidence type="ECO:0000256" key="2">
    <source>
        <dbReference type="ARBA" id="ARBA00022801"/>
    </source>
</evidence>
<dbReference type="InterPro" id="IPR000026">
    <property type="entry name" value="N1-like"/>
</dbReference>
<proteinExistence type="predicted"/>
<dbReference type="Gene3D" id="3.10.450.30">
    <property type="entry name" value="Microbial ribonucleases"/>
    <property type="match status" value="1"/>
</dbReference>
<name>A0A1L9RS85_ASPWE</name>
<keyword evidence="3" id="KW-0732">Signal</keyword>
<dbReference type="AlphaFoldDB" id="A0A1L9RS85"/>
<dbReference type="EMBL" id="KV878211">
    <property type="protein sequence ID" value="OJJ37790.1"/>
    <property type="molecule type" value="Genomic_DNA"/>
</dbReference>
<dbReference type="GO" id="GO:0004521">
    <property type="term" value="F:RNA endonuclease activity"/>
    <property type="evidence" value="ECO:0007669"/>
    <property type="project" value="InterPro"/>
</dbReference>
<organism evidence="4 5">
    <name type="scientific">Aspergillus wentii DTO 134E9</name>
    <dbReference type="NCBI Taxonomy" id="1073089"/>
    <lineage>
        <taxon>Eukaryota</taxon>
        <taxon>Fungi</taxon>
        <taxon>Dikarya</taxon>
        <taxon>Ascomycota</taxon>
        <taxon>Pezizomycotina</taxon>
        <taxon>Eurotiomycetes</taxon>
        <taxon>Eurotiomycetidae</taxon>
        <taxon>Eurotiales</taxon>
        <taxon>Aspergillaceae</taxon>
        <taxon>Aspergillus</taxon>
        <taxon>Aspergillus subgen. Cremei</taxon>
    </lineage>
</organism>
<evidence type="ECO:0000313" key="5">
    <source>
        <dbReference type="Proteomes" id="UP000184383"/>
    </source>
</evidence>
<evidence type="ECO:0000256" key="1">
    <source>
        <dbReference type="ARBA" id="ARBA00022722"/>
    </source>
</evidence>
<dbReference type="Proteomes" id="UP000184383">
    <property type="component" value="Unassembled WGS sequence"/>
</dbReference>
<protein>
    <submittedName>
        <fullName evidence="4">Uncharacterized protein</fullName>
    </submittedName>
</protein>
<keyword evidence="5" id="KW-1185">Reference proteome</keyword>
<dbReference type="VEuPathDB" id="FungiDB:ASPWEDRAFT_182620"/>
<reference evidence="5" key="1">
    <citation type="journal article" date="2017" name="Genome Biol.">
        <title>Comparative genomics reveals high biological diversity and specific adaptations in the industrially and medically important fungal genus Aspergillus.</title>
        <authorList>
            <person name="de Vries R.P."/>
            <person name="Riley R."/>
            <person name="Wiebenga A."/>
            <person name="Aguilar-Osorio G."/>
            <person name="Amillis S."/>
            <person name="Uchima C.A."/>
            <person name="Anderluh G."/>
            <person name="Asadollahi M."/>
            <person name="Askin M."/>
            <person name="Barry K."/>
            <person name="Battaglia E."/>
            <person name="Bayram O."/>
            <person name="Benocci T."/>
            <person name="Braus-Stromeyer S.A."/>
            <person name="Caldana C."/>
            <person name="Canovas D."/>
            <person name="Cerqueira G.C."/>
            <person name="Chen F."/>
            <person name="Chen W."/>
            <person name="Choi C."/>
            <person name="Clum A."/>
            <person name="Dos Santos R.A."/>
            <person name="Damasio A.R."/>
            <person name="Diallinas G."/>
            <person name="Emri T."/>
            <person name="Fekete E."/>
            <person name="Flipphi M."/>
            <person name="Freyberg S."/>
            <person name="Gallo A."/>
            <person name="Gournas C."/>
            <person name="Habgood R."/>
            <person name="Hainaut M."/>
            <person name="Harispe M.L."/>
            <person name="Henrissat B."/>
            <person name="Hilden K.S."/>
            <person name="Hope R."/>
            <person name="Hossain A."/>
            <person name="Karabika E."/>
            <person name="Karaffa L."/>
            <person name="Karanyi Z."/>
            <person name="Krasevec N."/>
            <person name="Kuo A."/>
            <person name="Kusch H."/>
            <person name="LaButti K."/>
            <person name="Lagendijk E.L."/>
            <person name="Lapidus A."/>
            <person name="Levasseur A."/>
            <person name="Lindquist E."/>
            <person name="Lipzen A."/>
            <person name="Logrieco A.F."/>
            <person name="MacCabe A."/>
            <person name="Maekelae M.R."/>
            <person name="Malavazi I."/>
            <person name="Melin P."/>
            <person name="Meyer V."/>
            <person name="Mielnichuk N."/>
            <person name="Miskei M."/>
            <person name="Molnar A.P."/>
            <person name="Mule G."/>
            <person name="Ngan C.Y."/>
            <person name="Orejas M."/>
            <person name="Orosz E."/>
            <person name="Ouedraogo J.P."/>
            <person name="Overkamp K.M."/>
            <person name="Park H.-S."/>
            <person name="Perrone G."/>
            <person name="Piumi F."/>
            <person name="Punt P.J."/>
            <person name="Ram A.F."/>
            <person name="Ramon A."/>
            <person name="Rauscher S."/>
            <person name="Record E."/>
            <person name="Riano-Pachon D.M."/>
            <person name="Robert V."/>
            <person name="Roehrig J."/>
            <person name="Ruller R."/>
            <person name="Salamov A."/>
            <person name="Salih N.S."/>
            <person name="Samson R.A."/>
            <person name="Sandor E."/>
            <person name="Sanguinetti M."/>
            <person name="Schuetze T."/>
            <person name="Sepcic K."/>
            <person name="Shelest E."/>
            <person name="Sherlock G."/>
            <person name="Sophianopoulou V."/>
            <person name="Squina F.M."/>
            <person name="Sun H."/>
            <person name="Susca A."/>
            <person name="Todd R.B."/>
            <person name="Tsang A."/>
            <person name="Unkles S.E."/>
            <person name="van de Wiele N."/>
            <person name="van Rossen-Uffink D."/>
            <person name="Oliveira J.V."/>
            <person name="Vesth T.C."/>
            <person name="Visser J."/>
            <person name="Yu J.-H."/>
            <person name="Zhou M."/>
            <person name="Andersen M.R."/>
            <person name="Archer D.B."/>
            <person name="Baker S.E."/>
            <person name="Benoit I."/>
            <person name="Brakhage A.A."/>
            <person name="Braus G.H."/>
            <person name="Fischer R."/>
            <person name="Frisvad J.C."/>
            <person name="Goldman G.H."/>
            <person name="Houbraken J."/>
            <person name="Oakley B."/>
            <person name="Pocsi I."/>
            <person name="Scazzocchio C."/>
            <person name="Seiboth B."/>
            <person name="vanKuyk P.A."/>
            <person name="Wortman J."/>
            <person name="Dyer P.S."/>
            <person name="Grigoriev I.V."/>
        </authorList>
    </citation>
    <scope>NUCLEOTIDE SEQUENCE [LARGE SCALE GENOMIC DNA]</scope>
    <source>
        <strain evidence="5">DTO 134E9</strain>
    </source>
</reference>
<feature type="chain" id="PRO_5009887490" evidence="3">
    <location>
        <begin position="20"/>
        <end position="173"/>
    </location>
</feature>